<reference evidence="1" key="1">
    <citation type="submission" date="2015-12" db="EMBL/GenBank/DDBJ databases">
        <title>Gene expression during late stages of embryo sac development: a critical building block for successful pollen-pistil interactions.</title>
        <authorList>
            <person name="Liu Y."/>
            <person name="Joly V."/>
            <person name="Sabar M."/>
            <person name="Matton D.P."/>
        </authorList>
    </citation>
    <scope>NUCLEOTIDE SEQUENCE</scope>
</reference>
<dbReference type="EMBL" id="GEDG01019320">
    <property type="protein sequence ID" value="JAP20045.1"/>
    <property type="molecule type" value="Transcribed_RNA"/>
</dbReference>
<organism evidence="1">
    <name type="scientific">Solanum chacoense</name>
    <name type="common">Chaco potato</name>
    <dbReference type="NCBI Taxonomy" id="4108"/>
    <lineage>
        <taxon>Eukaryota</taxon>
        <taxon>Viridiplantae</taxon>
        <taxon>Streptophyta</taxon>
        <taxon>Embryophyta</taxon>
        <taxon>Tracheophyta</taxon>
        <taxon>Spermatophyta</taxon>
        <taxon>Magnoliopsida</taxon>
        <taxon>eudicotyledons</taxon>
        <taxon>Gunneridae</taxon>
        <taxon>Pentapetalae</taxon>
        <taxon>asterids</taxon>
        <taxon>lamiids</taxon>
        <taxon>Solanales</taxon>
        <taxon>Solanaceae</taxon>
        <taxon>Solanoideae</taxon>
        <taxon>Solaneae</taxon>
        <taxon>Solanum</taxon>
    </lineage>
</organism>
<accession>A0A0V0HIH7</accession>
<evidence type="ECO:0000313" key="1">
    <source>
        <dbReference type="EMBL" id="JAP20045.1"/>
    </source>
</evidence>
<sequence>MILNYFCSILRSYGNSQIKSSHLVPFSALMILPQLQSTDSMTYIIIIMCRIFRNLDYNSRNWCLTLFLTALMVPVDILNHKWFLNIVAQPFAYLWSRVN</sequence>
<dbReference type="AlphaFoldDB" id="A0A0V0HIH7"/>
<name>A0A0V0HIH7_SOLCH</name>
<proteinExistence type="predicted"/>
<protein>
    <submittedName>
        <fullName evidence="1">Putative ovule protein</fullName>
    </submittedName>
</protein>